<feature type="domain" description="W2" evidence="8">
    <location>
        <begin position="333"/>
        <end position="499"/>
    </location>
</feature>
<evidence type="ECO:0000256" key="3">
    <source>
        <dbReference type="ARBA" id="ARBA00022540"/>
    </source>
</evidence>
<organism evidence="9 10">
    <name type="scientific">Paragonimus westermani</name>
    <dbReference type="NCBI Taxonomy" id="34504"/>
    <lineage>
        <taxon>Eukaryota</taxon>
        <taxon>Metazoa</taxon>
        <taxon>Spiralia</taxon>
        <taxon>Lophotrochozoa</taxon>
        <taxon>Platyhelminthes</taxon>
        <taxon>Trematoda</taxon>
        <taxon>Digenea</taxon>
        <taxon>Plagiorchiida</taxon>
        <taxon>Troglotremata</taxon>
        <taxon>Troglotrematidae</taxon>
        <taxon>Paragonimus</taxon>
    </lineage>
</organism>
<protein>
    <recommendedName>
        <fullName evidence="2">Eukaryotic translation initiation factor 5</fullName>
    </recommendedName>
</protein>
<dbReference type="InterPro" id="IPR016190">
    <property type="entry name" value="Transl_init_fac_IF2/IF5_Zn-bd"/>
</dbReference>
<dbReference type="Gene3D" id="3.30.30.170">
    <property type="match status" value="1"/>
</dbReference>
<keyword evidence="6" id="KW-0342">GTP-binding</keyword>
<evidence type="ECO:0000256" key="1">
    <source>
        <dbReference type="ARBA" id="ARBA00010397"/>
    </source>
</evidence>
<dbReference type="SUPFAM" id="SSF100966">
    <property type="entry name" value="Translation initiation factor 2 beta, aIF2beta, N-terminal domain"/>
    <property type="match status" value="1"/>
</dbReference>
<evidence type="ECO:0000313" key="9">
    <source>
        <dbReference type="EMBL" id="KAF8562393.1"/>
    </source>
</evidence>
<dbReference type="PANTHER" id="PTHR23001:SF7">
    <property type="entry name" value="EUKARYOTIC TRANSLATION INITIATION FACTOR 5"/>
    <property type="match status" value="1"/>
</dbReference>
<dbReference type="Proteomes" id="UP000699462">
    <property type="component" value="Unassembled WGS sequence"/>
</dbReference>
<dbReference type="GO" id="GO:0005829">
    <property type="term" value="C:cytosol"/>
    <property type="evidence" value="ECO:0007669"/>
    <property type="project" value="TreeGrafter"/>
</dbReference>
<feature type="region of interest" description="Disordered" evidence="7">
    <location>
        <begin position="491"/>
        <end position="546"/>
    </location>
</feature>
<dbReference type="SUPFAM" id="SSF75689">
    <property type="entry name" value="Zinc-binding domain of translation initiation factor 2 beta"/>
    <property type="match status" value="1"/>
</dbReference>
<dbReference type="OrthoDB" id="10250831at2759"/>
<dbReference type="PROSITE" id="PS51363">
    <property type="entry name" value="W2"/>
    <property type="match status" value="1"/>
</dbReference>
<evidence type="ECO:0000256" key="6">
    <source>
        <dbReference type="ARBA" id="ARBA00023134"/>
    </source>
</evidence>
<dbReference type="InterPro" id="IPR016189">
    <property type="entry name" value="Transl_init_fac_IF2/IF5_N"/>
</dbReference>
<comment type="caution">
    <text evidence="9">The sequence shown here is derived from an EMBL/GenBank/DDBJ whole genome shotgun (WGS) entry which is preliminary data.</text>
</comment>
<dbReference type="FunFam" id="2.20.25.350:FF:000001">
    <property type="entry name" value="Eukaryotic translation initiation factor 5"/>
    <property type="match status" value="1"/>
</dbReference>
<dbReference type="SUPFAM" id="SSF48371">
    <property type="entry name" value="ARM repeat"/>
    <property type="match status" value="1"/>
</dbReference>
<sequence length="546" mass="60565">MQGFISAGLNNAGWCNHVSNQRVCHGLRNSNFGKCNVDYLIGFVCPNAFPLRCTALAADTFACTIHNFDPGNATCFMVEGCDSRQADGSSCHRKWRLTSIERLKIPFTGTKCRSLALRYVVLLSHCSFQVEGKGNGIKTVIVNVSDIAKALNRKPIYLTKFFGCELGAQIHVDDKNERYIVNGAHEAAKLQELLDGFIKKFVLCQSCHNPETTMHVSKKTGTVGTTCKACGSQGQLDVAHRLTQYIVKNPPEPDSSSTKAKVKKGKKAKNGDRNSDEDHEVSVPGGDDTTRHSPTADADDDDWVEDTTEEAQLQRMSELSAMAKSLALSVDVEKSETERADVFYKHLLQLHQRDGVLAHRREVKQQADSLELGPRAVLVLAEVLLSSPTNILADVKKFAPIFMLFTRIGENQKRAQHYMLGAVAKLIERYSDQKLLSKACHILKALYDNDVVEEDVICAWYEKGPSKKFVSRELSSKILSQCAPMVKWLQEAEEESDDSNETDDASVDTSQDDADRVVELPEKKETQMTEPKDDSGSEDDIDIDAI</sequence>
<dbReference type="GO" id="GO:0005525">
    <property type="term" value="F:GTP binding"/>
    <property type="evidence" value="ECO:0007669"/>
    <property type="project" value="UniProtKB-KW"/>
</dbReference>
<feature type="region of interest" description="Disordered" evidence="7">
    <location>
        <begin position="247"/>
        <end position="312"/>
    </location>
</feature>
<feature type="compositionally biased region" description="Acidic residues" evidence="7">
    <location>
        <begin position="536"/>
        <end position="546"/>
    </location>
</feature>
<feature type="compositionally biased region" description="Basic and acidic residues" evidence="7">
    <location>
        <begin position="513"/>
        <end position="535"/>
    </location>
</feature>
<dbReference type="GO" id="GO:0005092">
    <property type="term" value="F:GDP-dissociation inhibitor activity"/>
    <property type="evidence" value="ECO:0007669"/>
    <property type="project" value="TreeGrafter"/>
</dbReference>
<keyword evidence="5" id="KW-0648">Protein biosynthesis</keyword>
<evidence type="ECO:0000256" key="5">
    <source>
        <dbReference type="ARBA" id="ARBA00022917"/>
    </source>
</evidence>
<keyword evidence="3" id="KW-0396">Initiation factor</keyword>
<dbReference type="SMART" id="SM00515">
    <property type="entry name" value="eIF5C"/>
    <property type="match status" value="1"/>
</dbReference>
<dbReference type="Pfam" id="PF01873">
    <property type="entry name" value="eIF-5_eIF-2B"/>
    <property type="match status" value="1"/>
</dbReference>
<dbReference type="CDD" id="cd11561">
    <property type="entry name" value="W2_eIF5"/>
    <property type="match status" value="1"/>
</dbReference>
<keyword evidence="10" id="KW-1185">Reference proteome</keyword>
<keyword evidence="4" id="KW-0547">Nucleotide-binding</keyword>
<dbReference type="InterPro" id="IPR045196">
    <property type="entry name" value="IF2/IF5"/>
</dbReference>
<feature type="compositionally biased region" description="Acidic residues" evidence="7">
    <location>
        <begin position="491"/>
        <end position="512"/>
    </location>
</feature>
<dbReference type="GO" id="GO:0001732">
    <property type="term" value="P:formation of cytoplasmic translation initiation complex"/>
    <property type="evidence" value="ECO:0007669"/>
    <property type="project" value="TreeGrafter"/>
</dbReference>
<reference evidence="9 10" key="1">
    <citation type="submission" date="2019-07" db="EMBL/GenBank/DDBJ databases">
        <title>Annotation for the trematode Paragonimus westermani.</title>
        <authorList>
            <person name="Choi Y.-J."/>
        </authorList>
    </citation>
    <scope>NUCLEOTIDE SEQUENCE [LARGE SCALE GENOMIC DNA]</scope>
    <source>
        <strain evidence="9">180907_Pwestermani</strain>
    </source>
</reference>
<dbReference type="GO" id="GO:0071074">
    <property type="term" value="F:eukaryotic initiation factor eIF2 binding"/>
    <property type="evidence" value="ECO:0007669"/>
    <property type="project" value="TreeGrafter"/>
</dbReference>
<dbReference type="Gene3D" id="2.20.25.350">
    <property type="match status" value="1"/>
</dbReference>
<evidence type="ECO:0000259" key="8">
    <source>
        <dbReference type="PROSITE" id="PS51363"/>
    </source>
</evidence>
<dbReference type="InterPro" id="IPR002735">
    <property type="entry name" value="Transl_init_fac_IF2/IF5_dom"/>
</dbReference>
<dbReference type="SMART" id="SM00653">
    <property type="entry name" value="eIF2B_5"/>
    <property type="match status" value="1"/>
</dbReference>
<feature type="compositionally biased region" description="Acidic residues" evidence="7">
    <location>
        <begin position="297"/>
        <end position="309"/>
    </location>
</feature>
<dbReference type="FunFam" id="3.30.30.170:FF:000002">
    <property type="entry name" value="Eukaryotic translation initiation factor 5"/>
    <property type="match status" value="1"/>
</dbReference>
<dbReference type="Pfam" id="PF02020">
    <property type="entry name" value="W2"/>
    <property type="match status" value="1"/>
</dbReference>
<evidence type="ECO:0000256" key="4">
    <source>
        <dbReference type="ARBA" id="ARBA00022741"/>
    </source>
</evidence>
<proteinExistence type="inferred from homology"/>
<gene>
    <name evidence="9" type="ORF">P879_11118</name>
</gene>
<evidence type="ECO:0000256" key="2">
    <source>
        <dbReference type="ARBA" id="ARBA00018059"/>
    </source>
</evidence>
<dbReference type="PANTHER" id="PTHR23001">
    <property type="entry name" value="EUKARYOTIC TRANSLATION INITIATION FACTOR"/>
    <property type="match status" value="1"/>
</dbReference>
<dbReference type="GO" id="GO:0003743">
    <property type="term" value="F:translation initiation factor activity"/>
    <property type="evidence" value="ECO:0007669"/>
    <property type="project" value="UniProtKB-KW"/>
</dbReference>
<comment type="similarity">
    <text evidence="1">Belongs to the eIF-2-beta/eIF-5 family.</text>
</comment>
<dbReference type="Gene3D" id="1.25.40.180">
    <property type="match status" value="1"/>
</dbReference>
<evidence type="ECO:0000313" key="10">
    <source>
        <dbReference type="Proteomes" id="UP000699462"/>
    </source>
</evidence>
<dbReference type="InterPro" id="IPR016024">
    <property type="entry name" value="ARM-type_fold"/>
</dbReference>
<name>A0A8T0D3F6_9TREM</name>
<evidence type="ECO:0000256" key="7">
    <source>
        <dbReference type="SAM" id="MobiDB-lite"/>
    </source>
</evidence>
<dbReference type="EMBL" id="JTDF01020661">
    <property type="protein sequence ID" value="KAF8562393.1"/>
    <property type="molecule type" value="Genomic_DNA"/>
</dbReference>
<dbReference type="AlphaFoldDB" id="A0A8T0D3F6"/>
<accession>A0A8T0D3F6</accession>
<dbReference type="InterPro" id="IPR003307">
    <property type="entry name" value="W2_domain"/>
</dbReference>